<feature type="compositionally biased region" description="Low complexity" evidence="3">
    <location>
        <begin position="46"/>
        <end position="100"/>
    </location>
</feature>
<feature type="region of interest" description="Disordered" evidence="3">
    <location>
        <begin position="16"/>
        <end position="100"/>
    </location>
</feature>
<dbReference type="Pfam" id="PF24563">
    <property type="entry name" value="KH_Mug60-KHD4"/>
    <property type="match status" value="1"/>
</dbReference>
<dbReference type="STRING" id="106004.A0A1Y2FTY5"/>
<feature type="domain" description="K Homology" evidence="4">
    <location>
        <begin position="586"/>
        <end position="664"/>
    </location>
</feature>
<feature type="compositionally biased region" description="Low complexity" evidence="3">
    <location>
        <begin position="135"/>
        <end position="173"/>
    </location>
</feature>
<dbReference type="OrthoDB" id="271862at2759"/>
<evidence type="ECO:0000256" key="2">
    <source>
        <dbReference type="PROSITE-ProRule" id="PRU00117"/>
    </source>
</evidence>
<keyword evidence="1" id="KW-0677">Repeat</keyword>
<feature type="domain" description="K Homology" evidence="4">
    <location>
        <begin position="517"/>
        <end position="585"/>
    </location>
</feature>
<proteinExistence type="predicted"/>
<evidence type="ECO:0000313" key="6">
    <source>
        <dbReference type="Proteomes" id="UP000193467"/>
    </source>
</evidence>
<dbReference type="AlphaFoldDB" id="A0A1Y2FTY5"/>
<evidence type="ECO:0000259" key="4">
    <source>
        <dbReference type="SMART" id="SM00322"/>
    </source>
</evidence>
<feature type="region of interest" description="Disordered" evidence="3">
    <location>
        <begin position="1013"/>
        <end position="1043"/>
    </location>
</feature>
<feature type="domain" description="K Homology" evidence="4">
    <location>
        <begin position="286"/>
        <end position="366"/>
    </location>
</feature>
<dbReference type="PANTHER" id="PTHR10627">
    <property type="entry name" value="SCP160"/>
    <property type="match status" value="1"/>
</dbReference>
<evidence type="ECO:0000313" key="5">
    <source>
        <dbReference type="EMBL" id="ORY87462.1"/>
    </source>
</evidence>
<organism evidence="5 6">
    <name type="scientific">Leucosporidium creatinivorum</name>
    <dbReference type="NCBI Taxonomy" id="106004"/>
    <lineage>
        <taxon>Eukaryota</taxon>
        <taxon>Fungi</taxon>
        <taxon>Dikarya</taxon>
        <taxon>Basidiomycota</taxon>
        <taxon>Pucciniomycotina</taxon>
        <taxon>Microbotryomycetes</taxon>
        <taxon>Leucosporidiales</taxon>
        <taxon>Leucosporidium</taxon>
    </lineage>
</organism>
<dbReference type="InterPro" id="IPR036612">
    <property type="entry name" value="KH_dom_type_1_sf"/>
</dbReference>
<dbReference type="Gene3D" id="3.30.1370.10">
    <property type="entry name" value="K Homology domain, type 1"/>
    <property type="match status" value="3"/>
</dbReference>
<feature type="compositionally biased region" description="Low complexity" evidence="3">
    <location>
        <begin position="954"/>
        <end position="980"/>
    </location>
</feature>
<accession>A0A1Y2FTY5</accession>
<gene>
    <name evidence="5" type="ORF">BCR35DRAFT_302227</name>
</gene>
<dbReference type="GO" id="GO:0003729">
    <property type="term" value="F:mRNA binding"/>
    <property type="evidence" value="ECO:0007669"/>
    <property type="project" value="TreeGrafter"/>
</dbReference>
<dbReference type="Proteomes" id="UP000193467">
    <property type="component" value="Unassembled WGS sequence"/>
</dbReference>
<reference evidence="5 6" key="1">
    <citation type="submission" date="2016-07" db="EMBL/GenBank/DDBJ databases">
        <title>Pervasive Adenine N6-methylation of Active Genes in Fungi.</title>
        <authorList>
            <consortium name="DOE Joint Genome Institute"/>
            <person name="Mondo S.J."/>
            <person name="Dannebaum R.O."/>
            <person name="Kuo R.C."/>
            <person name="Labutti K."/>
            <person name="Haridas S."/>
            <person name="Kuo A."/>
            <person name="Salamov A."/>
            <person name="Ahrendt S.R."/>
            <person name="Lipzen A."/>
            <person name="Sullivan W."/>
            <person name="Andreopoulos W.B."/>
            <person name="Clum A."/>
            <person name="Lindquist E."/>
            <person name="Daum C."/>
            <person name="Ramamoorthy G.K."/>
            <person name="Gryganskyi A."/>
            <person name="Culley D."/>
            <person name="Magnuson J.K."/>
            <person name="James T.Y."/>
            <person name="O'Malley M.A."/>
            <person name="Stajich J.E."/>
            <person name="Spatafora J.W."/>
            <person name="Visel A."/>
            <person name="Grigoriev I.V."/>
        </authorList>
    </citation>
    <scope>NUCLEOTIDE SEQUENCE [LARGE SCALE GENOMIC DNA]</scope>
    <source>
        <strain evidence="5 6">62-1032</strain>
    </source>
</reference>
<dbReference type="InterPro" id="IPR004087">
    <property type="entry name" value="KH_dom"/>
</dbReference>
<keyword evidence="6" id="KW-1185">Reference proteome</keyword>
<dbReference type="PANTHER" id="PTHR10627:SF76">
    <property type="entry name" value="KH DOMAIN-CONTAINING PROTEIN YLL032C"/>
    <property type="match status" value="1"/>
</dbReference>
<dbReference type="Pfam" id="PF00013">
    <property type="entry name" value="KH_1"/>
    <property type="match status" value="3"/>
</dbReference>
<dbReference type="SMART" id="SM00322">
    <property type="entry name" value="KH"/>
    <property type="match status" value="4"/>
</dbReference>
<evidence type="ECO:0000256" key="1">
    <source>
        <dbReference type="ARBA" id="ARBA00022737"/>
    </source>
</evidence>
<dbReference type="PROSITE" id="PS50084">
    <property type="entry name" value="KH_TYPE_1"/>
    <property type="match status" value="2"/>
</dbReference>
<dbReference type="InterPro" id="IPR004088">
    <property type="entry name" value="KH_dom_type_1"/>
</dbReference>
<evidence type="ECO:0000256" key="3">
    <source>
        <dbReference type="SAM" id="MobiDB-lite"/>
    </source>
</evidence>
<comment type="caution">
    <text evidence="5">The sequence shown here is derived from an EMBL/GenBank/DDBJ whole genome shotgun (WGS) entry which is preliminary data.</text>
</comment>
<feature type="region of interest" description="Disordered" evidence="3">
    <location>
        <begin position="954"/>
        <end position="991"/>
    </location>
</feature>
<sequence>MDIYTTCITLGEATTHALSPSPSFDYGHRDGTQPAGTSANHQAHPSVSSSSEGNAQESSTNPSSSSHRNSSSTDSTTATTAASGAQSGEAAGAGTNTAGTRSSVDLNDAMHRLCVDAMAAHQCLVSFTPVEPETGAAPAQSGQQQGGQQPSGQQAPGGQQQGAQQQQQQQAPGRKFNFHLSGGYQQVMSARGSLLRDSPFKRKSVVKVPRAEVLDGKENVKVEMRRKLDEIASLTKAHLAIVGQVSGNIGFGLETERNVEIVITGPYESVEQARVRLLVLLDELSGLHSEVCEIDYKLHNIISGRKRCVVQTIQEETGTNIYFPTPLSGVLGQKNHSLLAKQNLIFITGEFFGVQRARDMLFQVSLHKSKCIISRDTAILPRKLDWMLMDRLEELKQVMNDNGTFINFPAIGSQASLISVYGDHRVNIERSIRAIMQLACQFYVASFWLLPISFDVFMPPPSINPSQIPPILRHIAVTSGAEAVFKSNCFELHGLEAEVRAAVQLVLELDFVKQFHHEIRFQIELANEHREFISGKKNGKLNKIMKSANVKIKFETFNDYNFLIDVAGNDTGALHGLTMLQEELPAEISFHVPEAYHKRIIGVGGKNIQRIMKKFGVYVKFSNAEEFAALGGYTDNEDNVVARTPAKNAINLEHLKQSVMELVSPKDKDFVVETVSIPRRYHRTLLGEKSIFIHDIEAKTNSAVRFPNKETASDVVAIFGPESQVHIAAQMLLDHVPFEAEYRMPHSAEMAALALSQDFVNLTERVKRDLNITILPWVDRTGAGEETIIRFCLNRSNVDFLATARDLVEEYLVGRNINLYPGSLRPRSDSFADAFPFFNSKLLSTMTADSEHGQEPRMDKNKLRLAASSPNIKALFDANPTSYGYRDSRPPQQEGGYPGFYPPVPPIPPHLQQQGEYQWAPPRQMPYPAAPGYAPQHATRLSHDETRNAVANVVNGVPPAPAPDATAAANASTPANNGASEPGATGPSVESKLKEIARQPRSLAGRAQSLDLSSHATPRHVPTHHHQESVDQVSNVFSGLGLR</sequence>
<dbReference type="InParanoid" id="A0A1Y2FTY5"/>
<feature type="compositionally biased region" description="Polar residues" evidence="3">
    <location>
        <begin position="34"/>
        <end position="45"/>
    </location>
</feature>
<dbReference type="GO" id="GO:0005737">
    <property type="term" value="C:cytoplasm"/>
    <property type="evidence" value="ECO:0007669"/>
    <property type="project" value="TreeGrafter"/>
</dbReference>
<dbReference type="EMBL" id="MCGR01000013">
    <property type="protein sequence ID" value="ORY87462.1"/>
    <property type="molecule type" value="Genomic_DNA"/>
</dbReference>
<dbReference type="SUPFAM" id="SSF54791">
    <property type="entry name" value="Eukaryotic type KH-domain (KH-domain type I)"/>
    <property type="match status" value="4"/>
</dbReference>
<keyword evidence="2" id="KW-0694">RNA-binding</keyword>
<dbReference type="CDD" id="cd00105">
    <property type="entry name" value="KH-I"/>
    <property type="match status" value="1"/>
</dbReference>
<protein>
    <recommendedName>
        <fullName evidence="4">K Homology domain-containing protein</fullName>
    </recommendedName>
</protein>
<dbReference type="CDD" id="cd22453">
    <property type="entry name" value="KH-I_MUG60_like"/>
    <property type="match status" value="1"/>
</dbReference>
<feature type="region of interest" description="Disordered" evidence="3">
    <location>
        <begin position="132"/>
        <end position="177"/>
    </location>
</feature>
<name>A0A1Y2FTY5_9BASI</name>
<feature type="domain" description="K Homology" evidence="4">
    <location>
        <begin position="669"/>
        <end position="737"/>
    </location>
</feature>
<dbReference type="InterPro" id="IPR056553">
    <property type="entry name" value="KH_Mug60-KHD4"/>
</dbReference>